<dbReference type="AlphaFoldDB" id="A0A644UQA5"/>
<dbReference type="Gene3D" id="1.20.1440.120">
    <property type="entry name" value="Recombination protein O, C-terminal domain"/>
    <property type="match status" value="1"/>
</dbReference>
<dbReference type="NCBIfam" id="TIGR00613">
    <property type="entry name" value="reco"/>
    <property type="match status" value="1"/>
</dbReference>
<protein>
    <recommendedName>
        <fullName evidence="2">DNA repair protein RecO</fullName>
    </recommendedName>
    <alternativeName>
        <fullName evidence="6">Recombination protein O</fullName>
    </alternativeName>
</protein>
<dbReference type="InterPro" id="IPR037278">
    <property type="entry name" value="ARFGAP/RecO"/>
</dbReference>
<reference evidence="8" key="1">
    <citation type="submission" date="2019-08" db="EMBL/GenBank/DDBJ databases">
        <authorList>
            <person name="Kucharzyk K."/>
            <person name="Murdoch R.W."/>
            <person name="Higgins S."/>
            <person name="Loffler F."/>
        </authorList>
    </citation>
    <scope>NUCLEOTIDE SEQUENCE</scope>
</reference>
<evidence type="ECO:0000256" key="4">
    <source>
        <dbReference type="ARBA" id="ARBA00023172"/>
    </source>
</evidence>
<dbReference type="InterPro" id="IPR003717">
    <property type="entry name" value="RecO"/>
</dbReference>
<comment type="caution">
    <text evidence="8">The sequence shown here is derived from an EMBL/GenBank/DDBJ whole genome shotgun (WGS) entry which is preliminary data.</text>
</comment>
<dbReference type="EMBL" id="VSSQ01000145">
    <property type="protein sequence ID" value="MPL81101.1"/>
    <property type="molecule type" value="Genomic_DNA"/>
</dbReference>
<dbReference type="GO" id="GO:0006310">
    <property type="term" value="P:DNA recombination"/>
    <property type="evidence" value="ECO:0007669"/>
    <property type="project" value="UniProtKB-KW"/>
</dbReference>
<dbReference type="InterPro" id="IPR042242">
    <property type="entry name" value="RecO_C"/>
</dbReference>
<evidence type="ECO:0000256" key="5">
    <source>
        <dbReference type="ARBA" id="ARBA00023204"/>
    </source>
</evidence>
<proteinExistence type="inferred from homology"/>
<dbReference type="InterPro" id="IPR022572">
    <property type="entry name" value="DNA_rep/recomb_RecO_N"/>
</dbReference>
<keyword evidence="3" id="KW-0227">DNA damage</keyword>
<keyword evidence="4" id="KW-0233">DNA recombination</keyword>
<dbReference type="PANTHER" id="PTHR33991:SF1">
    <property type="entry name" value="DNA REPAIR PROTEIN RECO"/>
    <property type="match status" value="1"/>
</dbReference>
<evidence type="ECO:0000313" key="8">
    <source>
        <dbReference type="EMBL" id="MPL81101.1"/>
    </source>
</evidence>
<gene>
    <name evidence="8" type="primary">recO_8</name>
    <name evidence="8" type="ORF">SDC9_27010</name>
</gene>
<comment type="similarity">
    <text evidence="1">Belongs to the RecO family.</text>
</comment>
<dbReference type="PANTHER" id="PTHR33991">
    <property type="entry name" value="DNA REPAIR PROTEIN RECO"/>
    <property type="match status" value="1"/>
</dbReference>
<dbReference type="GO" id="GO:0043590">
    <property type="term" value="C:bacterial nucleoid"/>
    <property type="evidence" value="ECO:0007669"/>
    <property type="project" value="TreeGrafter"/>
</dbReference>
<evidence type="ECO:0000256" key="6">
    <source>
        <dbReference type="ARBA" id="ARBA00033409"/>
    </source>
</evidence>
<evidence type="ECO:0000256" key="1">
    <source>
        <dbReference type="ARBA" id="ARBA00007452"/>
    </source>
</evidence>
<dbReference type="SUPFAM" id="SSF57863">
    <property type="entry name" value="ArfGap/RecO-like zinc finger"/>
    <property type="match status" value="1"/>
</dbReference>
<dbReference type="InterPro" id="IPR012340">
    <property type="entry name" value="NA-bd_OB-fold"/>
</dbReference>
<dbReference type="GO" id="GO:0006302">
    <property type="term" value="P:double-strand break repair"/>
    <property type="evidence" value="ECO:0007669"/>
    <property type="project" value="TreeGrafter"/>
</dbReference>
<feature type="domain" description="DNA replication/recombination mediator RecO N-terminal" evidence="7">
    <location>
        <begin position="1"/>
        <end position="77"/>
    </location>
</feature>
<dbReference type="Gene3D" id="2.40.50.140">
    <property type="entry name" value="Nucleic acid-binding proteins"/>
    <property type="match status" value="1"/>
</dbReference>
<dbReference type="Pfam" id="PF11967">
    <property type="entry name" value="RecO_N"/>
    <property type="match status" value="1"/>
</dbReference>
<name>A0A644UQA5_9ZZZZ</name>
<dbReference type="HAMAP" id="MF_00201">
    <property type="entry name" value="RecO"/>
    <property type="match status" value="1"/>
</dbReference>
<dbReference type="Pfam" id="PF02565">
    <property type="entry name" value="RecO_C"/>
    <property type="match status" value="1"/>
</dbReference>
<accession>A0A644UQA5</accession>
<keyword evidence="5" id="KW-0234">DNA repair</keyword>
<dbReference type="SUPFAM" id="SSF50249">
    <property type="entry name" value="Nucleic acid-binding proteins"/>
    <property type="match status" value="1"/>
</dbReference>
<evidence type="ECO:0000256" key="2">
    <source>
        <dbReference type="ARBA" id="ARBA00021310"/>
    </source>
</evidence>
<organism evidence="8">
    <name type="scientific">bioreactor metagenome</name>
    <dbReference type="NCBI Taxonomy" id="1076179"/>
    <lineage>
        <taxon>unclassified sequences</taxon>
        <taxon>metagenomes</taxon>
        <taxon>ecological metagenomes</taxon>
    </lineage>
</organism>
<evidence type="ECO:0000256" key="3">
    <source>
        <dbReference type="ARBA" id="ARBA00022763"/>
    </source>
</evidence>
<sequence>MIYETKGIVLRTFPYLESSTIVRILTKEFGVKSYILKGGRKSKTNLRSNLFQTLYILDLQVYNNPKKEIQIISEAKIDKDLTPLFSDIKKTSLAFFLSEIINQCLKEEERSEVLYEFIEENILNLNKLTDNYSTFHLSFLLELSEHLGFMPMNNYSLQTPYFDILKGHFVSNNPYQSNHISQEDSLLLSNFLFSQNPISQNYTPTKLTKEEKNKILNILIQFYQTHILTPNSIKSHIVLATILH</sequence>
<evidence type="ECO:0000259" key="7">
    <source>
        <dbReference type="Pfam" id="PF11967"/>
    </source>
</evidence>